<comment type="caution">
    <text evidence="2">The sequence shown here is derived from an EMBL/GenBank/DDBJ whole genome shotgun (WGS) entry which is preliminary data.</text>
</comment>
<feature type="chain" id="PRO_5035897249" evidence="1">
    <location>
        <begin position="17"/>
        <end position="241"/>
    </location>
</feature>
<dbReference type="Proteomes" id="UP000494165">
    <property type="component" value="Unassembled WGS sequence"/>
</dbReference>
<reference evidence="2 3" key="1">
    <citation type="submission" date="2020-04" db="EMBL/GenBank/DDBJ databases">
        <authorList>
            <person name="Alioto T."/>
            <person name="Alioto T."/>
            <person name="Gomez Garrido J."/>
        </authorList>
    </citation>
    <scope>NUCLEOTIDE SEQUENCE [LARGE SCALE GENOMIC DNA]</scope>
</reference>
<keyword evidence="3" id="KW-1185">Reference proteome</keyword>
<accession>A0A8S1DBU8</accession>
<organism evidence="2 3">
    <name type="scientific">Cloeon dipterum</name>
    <dbReference type="NCBI Taxonomy" id="197152"/>
    <lineage>
        <taxon>Eukaryota</taxon>
        <taxon>Metazoa</taxon>
        <taxon>Ecdysozoa</taxon>
        <taxon>Arthropoda</taxon>
        <taxon>Hexapoda</taxon>
        <taxon>Insecta</taxon>
        <taxon>Pterygota</taxon>
        <taxon>Palaeoptera</taxon>
        <taxon>Ephemeroptera</taxon>
        <taxon>Pisciforma</taxon>
        <taxon>Baetidae</taxon>
        <taxon>Cloeon</taxon>
    </lineage>
</organism>
<dbReference type="AlphaFoldDB" id="A0A8S1DBU8"/>
<evidence type="ECO:0000313" key="2">
    <source>
        <dbReference type="EMBL" id="CAB3377909.1"/>
    </source>
</evidence>
<sequence>MLRAVILSVISVAISAETSIPYSRCQLSDKNPLNKVSVATCIADCLELDSNFARCSFNATTGKAIENYENFQIDGCPKCFLPLQSFAGYKAYVDILQKRSISICGKIINYAPKSLGAKYDGSSMVCGMILPNMKHWLPKDYNEVRCIIEGLPENIQTMGKLRVMVYKSECSKEFFFCSTDTPRSLRKSFLDAELNGNQTTAFINGTCAYFEFNMQEKKAMNVQLKIARCKEVAYMICEHDD</sequence>
<proteinExistence type="predicted"/>
<dbReference type="EMBL" id="CADEPI010000153">
    <property type="protein sequence ID" value="CAB3377909.1"/>
    <property type="molecule type" value="Genomic_DNA"/>
</dbReference>
<evidence type="ECO:0000313" key="3">
    <source>
        <dbReference type="Proteomes" id="UP000494165"/>
    </source>
</evidence>
<keyword evidence="1" id="KW-0732">Signal</keyword>
<protein>
    <submittedName>
        <fullName evidence="2">Uncharacterized protein</fullName>
    </submittedName>
</protein>
<feature type="signal peptide" evidence="1">
    <location>
        <begin position="1"/>
        <end position="16"/>
    </location>
</feature>
<evidence type="ECO:0000256" key="1">
    <source>
        <dbReference type="SAM" id="SignalP"/>
    </source>
</evidence>
<name>A0A8S1DBU8_9INSE</name>
<gene>
    <name evidence="2" type="ORF">CLODIP_2_CD11584</name>
</gene>